<comment type="caution">
    <text evidence="2">The sequence shown here is derived from an EMBL/GenBank/DDBJ whole genome shotgun (WGS) entry which is preliminary data.</text>
</comment>
<organism evidence="2 3">
    <name type="scientific">Hibiscus sabdariffa</name>
    <name type="common">roselle</name>
    <dbReference type="NCBI Taxonomy" id="183260"/>
    <lineage>
        <taxon>Eukaryota</taxon>
        <taxon>Viridiplantae</taxon>
        <taxon>Streptophyta</taxon>
        <taxon>Embryophyta</taxon>
        <taxon>Tracheophyta</taxon>
        <taxon>Spermatophyta</taxon>
        <taxon>Magnoliopsida</taxon>
        <taxon>eudicotyledons</taxon>
        <taxon>Gunneridae</taxon>
        <taxon>Pentapetalae</taxon>
        <taxon>rosids</taxon>
        <taxon>malvids</taxon>
        <taxon>Malvales</taxon>
        <taxon>Malvaceae</taxon>
        <taxon>Malvoideae</taxon>
        <taxon>Hibiscus</taxon>
    </lineage>
</organism>
<reference evidence="2 3" key="1">
    <citation type="journal article" date="2024" name="G3 (Bethesda)">
        <title>Genome assembly of Hibiscus sabdariffa L. provides insights into metabolisms of medicinal natural products.</title>
        <authorList>
            <person name="Kim T."/>
        </authorList>
    </citation>
    <scope>NUCLEOTIDE SEQUENCE [LARGE SCALE GENOMIC DNA]</scope>
    <source>
        <strain evidence="2">TK-2024</strain>
        <tissue evidence="2">Old leaves</tissue>
    </source>
</reference>
<feature type="domain" description="SHSP" evidence="1">
    <location>
        <begin position="20"/>
        <end position="56"/>
    </location>
</feature>
<sequence>MAQSREEQWEILEGVQAALEYADMDHLKAHLEDGVLKITVPKFADEAKRQSKVIDIEFEAVIMALQILVMQIASDTETTL</sequence>
<dbReference type="Pfam" id="PF00011">
    <property type="entry name" value="HSP20"/>
    <property type="match status" value="1"/>
</dbReference>
<gene>
    <name evidence="2" type="ORF">V6N11_065646</name>
</gene>
<name>A0ABR2PI29_9ROSI</name>
<accession>A0ABR2PI29</accession>
<dbReference type="SUPFAM" id="SSF49764">
    <property type="entry name" value="HSP20-like chaperones"/>
    <property type="match status" value="1"/>
</dbReference>
<dbReference type="InterPro" id="IPR002068">
    <property type="entry name" value="A-crystallin/Hsp20_dom"/>
</dbReference>
<evidence type="ECO:0000313" key="3">
    <source>
        <dbReference type="Proteomes" id="UP001396334"/>
    </source>
</evidence>
<dbReference type="InterPro" id="IPR008978">
    <property type="entry name" value="HSP20-like_chaperone"/>
</dbReference>
<dbReference type="Proteomes" id="UP001396334">
    <property type="component" value="Unassembled WGS sequence"/>
</dbReference>
<protein>
    <recommendedName>
        <fullName evidence="1">SHSP domain-containing protein</fullName>
    </recommendedName>
</protein>
<evidence type="ECO:0000259" key="1">
    <source>
        <dbReference type="Pfam" id="PF00011"/>
    </source>
</evidence>
<evidence type="ECO:0000313" key="2">
    <source>
        <dbReference type="EMBL" id="KAK8988047.1"/>
    </source>
</evidence>
<proteinExistence type="predicted"/>
<keyword evidence="3" id="KW-1185">Reference proteome</keyword>
<dbReference type="Gene3D" id="2.60.40.790">
    <property type="match status" value="1"/>
</dbReference>
<dbReference type="EMBL" id="JBBPBN010000059">
    <property type="protein sequence ID" value="KAK8988047.1"/>
    <property type="molecule type" value="Genomic_DNA"/>
</dbReference>